<dbReference type="SMART" id="SM00129">
    <property type="entry name" value="KISc"/>
    <property type="match status" value="1"/>
</dbReference>
<proteinExistence type="inferred from homology"/>
<dbReference type="OrthoDB" id="3176171at2759"/>
<feature type="coiled-coil region" evidence="4">
    <location>
        <begin position="9"/>
        <end position="194"/>
    </location>
</feature>
<dbReference type="GO" id="GO:0008017">
    <property type="term" value="F:microtubule binding"/>
    <property type="evidence" value="ECO:0007669"/>
    <property type="project" value="InterPro"/>
</dbReference>
<keyword evidence="4" id="KW-0175">Coiled coil</keyword>
<dbReference type="GO" id="GO:0015630">
    <property type="term" value="C:microtubule cytoskeleton"/>
    <property type="evidence" value="ECO:0007669"/>
    <property type="project" value="TreeGrafter"/>
</dbReference>
<feature type="compositionally biased region" description="Low complexity" evidence="5">
    <location>
        <begin position="1125"/>
        <end position="1134"/>
    </location>
</feature>
<evidence type="ECO:0000256" key="4">
    <source>
        <dbReference type="SAM" id="Coils"/>
    </source>
</evidence>
<dbReference type="PRINTS" id="PR00380">
    <property type="entry name" value="KINESINHEAVY"/>
</dbReference>
<dbReference type="GO" id="GO:0003777">
    <property type="term" value="F:microtubule motor activity"/>
    <property type="evidence" value="ECO:0007669"/>
    <property type="project" value="InterPro"/>
</dbReference>
<dbReference type="GO" id="GO:0007018">
    <property type="term" value="P:microtubule-based movement"/>
    <property type="evidence" value="ECO:0007669"/>
    <property type="project" value="InterPro"/>
</dbReference>
<name>A0A8K1FFD2_PYTOL</name>
<dbReference type="Gene3D" id="6.10.250.1080">
    <property type="match status" value="1"/>
</dbReference>
<evidence type="ECO:0000256" key="5">
    <source>
        <dbReference type="SAM" id="MobiDB-lite"/>
    </source>
</evidence>
<dbReference type="Pfam" id="PF00225">
    <property type="entry name" value="Kinesin"/>
    <property type="match status" value="1"/>
</dbReference>
<dbReference type="Gene3D" id="3.40.850.10">
    <property type="entry name" value="Kinesin motor domain"/>
    <property type="match status" value="1"/>
</dbReference>
<feature type="region of interest" description="Disordered" evidence="5">
    <location>
        <begin position="1069"/>
        <end position="1207"/>
    </location>
</feature>
<feature type="compositionally biased region" description="Acidic residues" evidence="5">
    <location>
        <begin position="1112"/>
        <end position="1124"/>
    </location>
</feature>
<feature type="binding site" evidence="3">
    <location>
        <begin position="645"/>
        <end position="652"/>
    </location>
    <ligand>
        <name>ATP</name>
        <dbReference type="ChEBI" id="CHEBI:30616"/>
    </ligand>
</feature>
<feature type="region of interest" description="Disordered" evidence="5">
    <location>
        <begin position="1033"/>
        <end position="1052"/>
    </location>
</feature>
<feature type="compositionally biased region" description="Low complexity" evidence="5">
    <location>
        <begin position="1181"/>
        <end position="1207"/>
    </location>
</feature>
<sequence length="1207" mass="135780">MTDLSEDDVVVLRAELEKKQHELKQLQDSFDEYTQSSQELEQELEAELARMEQKNATLDKRVHVMEEELTQTRGKLDATLQEMRKCENELMSLRGEISRVLSIKRDLEQETDELNTQVRILQATEEDLRHKMEREIEEKVFLLSDQEELKLEHELVTERLRTEIMDLKSEIFALRQKNDALRVAKEEKEREETESLDDMDVDYTPRLSLQERDENDREQLIDTLQSELDVLSVRLQEEIEAREQIESEFVAAQESLAQVDTMEAEMMEMSDELIEKSQEIRQRDLEIQSLQETVEELKATNTELLEENATLKAAREDSSSNEAVVEQLRNLEAQCEDLEAAEQAARERLEDEQRLNQELREQIDDIEGQLADNARLRVDLEARLSEQKAKMQLEIDELKEQNESVRRELDTASRKAADLERVTTTSTTSSSTMSSTPSSPVTKPAASPAISKETPTDPRRFVLEIQSLRANINSLQAEISRLRNNESGSPTLLPNKRVSTDLLKINYTPDQLANKYLAERTRNAALLSRLQTVCGNIQVFCRVRPVIDAELESNYGTQLAVNMINQSDVAAIDVRPDRIFPDGNQPPDANTGDLVDLAEVNASWKVFTFDRVIGPSETQVDVFREVEPIAQSVVEGFKACIFAYGQTGSGKTHTMEGSESDPGLNYRVVNHIFQSIVLRGSIYDPERAEEDQIESEIVDGVGPSGTELAYHIQVGVLEIYNESLRDLVDPSNSKPLEIRHDTTSGDICVPELTMATVASPEQTIELLRRAQGNRVTGKTDMNSHSSRSHSVVIIQISTRTASGPNPNELLGSYVSGKLYLVDLAGSERVKKSNVSGAMLREAAHINKSLSALADVMEALDKKQQHVPYRNSKLTHLLQDVLNSACKTVMIVNVGPTLESANETFRSLQLAERVRHVVVGRNSIVKNKQDIVSAKRAFTEIQGLKQQLQISARKFKQLQQTVVTLKRDQKGQSDKVTSTLETRAKAAEGQAATLRTQTETLKRLNDDLTQQLRQEREAKQKEVEQRETAQKMLRQVTSKNRVSSTHQESLERVVKDREDEIKKLRQMLTEARQRTTTSVIPRHKQAVSNGTTANKKARTEVSRVETQDNQEEHAEDGDEIMDDESTVSSSTTTTSATRIPAPRGRLARQPSVNSSTTASIKKSAPPRSDSGVGGVSKIRRINSTSLNGTSTSSTTSSTASSSARRTWR</sequence>
<evidence type="ECO:0000256" key="3">
    <source>
        <dbReference type="PROSITE-ProRule" id="PRU00283"/>
    </source>
</evidence>
<dbReference type="InterPro" id="IPR001752">
    <property type="entry name" value="Kinesin_motor_dom"/>
</dbReference>
<reference evidence="7" key="1">
    <citation type="submission" date="2019-03" db="EMBL/GenBank/DDBJ databases">
        <title>Long read genome sequence of the mycoparasitic Pythium oligandrum ATCC 38472 isolated from sugarbeet rhizosphere.</title>
        <authorList>
            <person name="Gaulin E."/>
        </authorList>
    </citation>
    <scope>NUCLEOTIDE SEQUENCE</scope>
    <source>
        <strain evidence="7">ATCC 38472_TT</strain>
    </source>
</reference>
<feature type="domain" description="Kinesin motor" evidence="6">
    <location>
        <begin position="536"/>
        <end position="916"/>
    </location>
</feature>
<keyword evidence="2 3" id="KW-0067">ATP-binding</keyword>
<keyword evidence="3" id="KW-0505">Motor protein</keyword>
<keyword evidence="1 3" id="KW-0547">Nucleotide-binding</keyword>
<dbReference type="EMBL" id="SPLM01000145">
    <property type="protein sequence ID" value="TMW56683.1"/>
    <property type="molecule type" value="Genomic_DNA"/>
</dbReference>
<keyword evidence="8" id="KW-1185">Reference proteome</keyword>
<dbReference type="InterPro" id="IPR027640">
    <property type="entry name" value="Kinesin-like_fam"/>
</dbReference>
<evidence type="ECO:0000313" key="8">
    <source>
        <dbReference type="Proteomes" id="UP000794436"/>
    </source>
</evidence>
<feature type="compositionally biased region" description="Low complexity" evidence="5">
    <location>
        <begin position="422"/>
        <end position="442"/>
    </location>
</feature>
<dbReference type="PANTHER" id="PTHR47972">
    <property type="entry name" value="KINESIN-LIKE PROTEIN KLP-3"/>
    <property type="match status" value="1"/>
</dbReference>
<feature type="compositionally biased region" description="Polar residues" evidence="5">
    <location>
        <begin position="1149"/>
        <end position="1159"/>
    </location>
</feature>
<dbReference type="InterPro" id="IPR027417">
    <property type="entry name" value="P-loop_NTPase"/>
</dbReference>
<comment type="caution">
    <text evidence="7">The sequence shown here is derived from an EMBL/GenBank/DDBJ whole genome shotgun (WGS) entry which is preliminary data.</text>
</comment>
<feature type="compositionally biased region" description="Polar residues" evidence="5">
    <location>
        <begin position="1034"/>
        <end position="1046"/>
    </location>
</feature>
<accession>A0A8K1FFD2</accession>
<gene>
    <name evidence="7" type="ORF">Poli38472_006693</name>
</gene>
<dbReference type="PROSITE" id="PS50067">
    <property type="entry name" value="KINESIN_MOTOR_2"/>
    <property type="match status" value="1"/>
</dbReference>
<dbReference type="GO" id="GO:0005524">
    <property type="term" value="F:ATP binding"/>
    <property type="evidence" value="ECO:0007669"/>
    <property type="project" value="UniProtKB-UniRule"/>
</dbReference>
<evidence type="ECO:0000256" key="1">
    <source>
        <dbReference type="ARBA" id="ARBA00022741"/>
    </source>
</evidence>
<feature type="compositionally biased region" description="Basic and acidic residues" evidence="5">
    <location>
        <begin position="402"/>
        <end position="421"/>
    </location>
</feature>
<evidence type="ECO:0000256" key="2">
    <source>
        <dbReference type="ARBA" id="ARBA00022840"/>
    </source>
</evidence>
<dbReference type="SUPFAM" id="SSF52540">
    <property type="entry name" value="P-loop containing nucleoside triphosphate hydrolases"/>
    <property type="match status" value="1"/>
</dbReference>
<dbReference type="PROSITE" id="PS00411">
    <property type="entry name" value="KINESIN_MOTOR_1"/>
    <property type="match status" value="1"/>
</dbReference>
<organism evidence="7 8">
    <name type="scientific">Pythium oligandrum</name>
    <name type="common">Mycoparasitic fungus</name>
    <dbReference type="NCBI Taxonomy" id="41045"/>
    <lineage>
        <taxon>Eukaryota</taxon>
        <taxon>Sar</taxon>
        <taxon>Stramenopiles</taxon>
        <taxon>Oomycota</taxon>
        <taxon>Peronosporomycetes</taxon>
        <taxon>Pythiales</taxon>
        <taxon>Pythiaceae</taxon>
        <taxon>Pythium</taxon>
    </lineage>
</organism>
<dbReference type="Proteomes" id="UP000794436">
    <property type="component" value="Unassembled WGS sequence"/>
</dbReference>
<evidence type="ECO:0000313" key="7">
    <source>
        <dbReference type="EMBL" id="TMW56683.1"/>
    </source>
</evidence>
<evidence type="ECO:0000259" key="6">
    <source>
        <dbReference type="PROSITE" id="PS50067"/>
    </source>
</evidence>
<comment type="similarity">
    <text evidence="3">Belongs to the TRAFAC class myosin-kinesin ATPase superfamily. Kinesin family.</text>
</comment>
<dbReference type="InterPro" id="IPR019821">
    <property type="entry name" value="Kinesin_motor_CS"/>
</dbReference>
<feature type="region of interest" description="Disordered" evidence="5">
    <location>
        <begin position="402"/>
        <end position="458"/>
    </location>
</feature>
<dbReference type="AlphaFoldDB" id="A0A8K1FFD2"/>
<protein>
    <recommendedName>
        <fullName evidence="6">Kinesin motor domain-containing protein</fullName>
    </recommendedName>
</protein>
<dbReference type="PANTHER" id="PTHR47972:SF28">
    <property type="entry name" value="KINESIN-LIKE PROTEIN KLP-3"/>
    <property type="match status" value="1"/>
</dbReference>
<feature type="compositionally biased region" description="Basic and acidic residues" evidence="5">
    <location>
        <begin position="1096"/>
        <end position="1111"/>
    </location>
</feature>
<dbReference type="InterPro" id="IPR036961">
    <property type="entry name" value="Kinesin_motor_dom_sf"/>
</dbReference>